<feature type="transmembrane region" description="Helical" evidence="7">
    <location>
        <begin position="26"/>
        <end position="45"/>
    </location>
</feature>
<reference evidence="9" key="1">
    <citation type="journal article" date="2020" name="Stud. Mycol.">
        <title>101 Dothideomycetes genomes: a test case for predicting lifestyles and emergence of pathogens.</title>
        <authorList>
            <person name="Haridas S."/>
            <person name="Albert R."/>
            <person name="Binder M."/>
            <person name="Bloem J."/>
            <person name="Labutti K."/>
            <person name="Salamov A."/>
            <person name="Andreopoulos B."/>
            <person name="Baker S."/>
            <person name="Barry K."/>
            <person name="Bills G."/>
            <person name="Bluhm B."/>
            <person name="Cannon C."/>
            <person name="Castanera R."/>
            <person name="Culley D."/>
            <person name="Daum C."/>
            <person name="Ezra D."/>
            <person name="Gonzalez J."/>
            <person name="Henrissat B."/>
            <person name="Kuo A."/>
            <person name="Liang C."/>
            <person name="Lipzen A."/>
            <person name="Lutzoni F."/>
            <person name="Magnuson J."/>
            <person name="Mondo S."/>
            <person name="Nolan M."/>
            <person name="Ohm R."/>
            <person name="Pangilinan J."/>
            <person name="Park H.-J."/>
            <person name="Ramirez L."/>
            <person name="Alfaro M."/>
            <person name="Sun H."/>
            <person name="Tritt A."/>
            <person name="Yoshinaga Y."/>
            <person name="Zwiers L.-H."/>
            <person name="Turgeon B."/>
            <person name="Goodwin S."/>
            <person name="Spatafora J."/>
            <person name="Crous P."/>
            <person name="Grigoriev I."/>
        </authorList>
    </citation>
    <scope>NUCLEOTIDE SEQUENCE</scope>
    <source>
        <strain evidence="9">CBS 379.55</strain>
    </source>
</reference>
<evidence type="ECO:0000256" key="4">
    <source>
        <dbReference type="ARBA" id="ARBA00023136"/>
    </source>
</evidence>
<proteinExistence type="inferred from homology"/>
<feature type="domain" description="Rhodopsin" evidence="8">
    <location>
        <begin position="41"/>
        <end position="277"/>
    </location>
</feature>
<evidence type="ECO:0000313" key="10">
    <source>
        <dbReference type="Proteomes" id="UP000800097"/>
    </source>
</evidence>
<evidence type="ECO:0000256" key="2">
    <source>
        <dbReference type="ARBA" id="ARBA00022692"/>
    </source>
</evidence>
<dbReference type="PANTHER" id="PTHR33048">
    <property type="entry name" value="PTH11-LIKE INTEGRAL MEMBRANE PROTEIN (AFU_ORTHOLOGUE AFUA_5G11245)"/>
    <property type="match status" value="1"/>
</dbReference>
<feature type="region of interest" description="Disordered" evidence="6">
    <location>
        <begin position="287"/>
        <end position="306"/>
    </location>
</feature>
<dbReference type="Proteomes" id="UP000800097">
    <property type="component" value="Unassembled WGS sequence"/>
</dbReference>
<organism evidence="9 10">
    <name type="scientific">Westerdykella ornata</name>
    <dbReference type="NCBI Taxonomy" id="318751"/>
    <lineage>
        <taxon>Eukaryota</taxon>
        <taxon>Fungi</taxon>
        <taxon>Dikarya</taxon>
        <taxon>Ascomycota</taxon>
        <taxon>Pezizomycotina</taxon>
        <taxon>Dothideomycetes</taxon>
        <taxon>Pleosporomycetidae</taxon>
        <taxon>Pleosporales</taxon>
        <taxon>Sporormiaceae</taxon>
        <taxon>Westerdykella</taxon>
    </lineage>
</organism>
<dbReference type="Pfam" id="PF20684">
    <property type="entry name" value="Fung_rhodopsin"/>
    <property type="match status" value="1"/>
</dbReference>
<feature type="transmembrane region" description="Helical" evidence="7">
    <location>
        <begin position="137"/>
        <end position="166"/>
    </location>
</feature>
<dbReference type="RefSeq" id="XP_033649463.1">
    <property type="nucleotide sequence ID" value="XM_033794049.1"/>
</dbReference>
<feature type="transmembrane region" description="Helical" evidence="7">
    <location>
        <begin position="248"/>
        <end position="273"/>
    </location>
</feature>
<dbReference type="GeneID" id="54547224"/>
<dbReference type="GO" id="GO:0016020">
    <property type="term" value="C:membrane"/>
    <property type="evidence" value="ECO:0007669"/>
    <property type="project" value="UniProtKB-SubCell"/>
</dbReference>
<gene>
    <name evidence="9" type="ORF">EI97DRAFT_240135</name>
</gene>
<dbReference type="OrthoDB" id="3529975at2759"/>
<dbReference type="EMBL" id="ML986530">
    <property type="protein sequence ID" value="KAF2271924.1"/>
    <property type="molecule type" value="Genomic_DNA"/>
</dbReference>
<sequence length="421" mass="46253">MSAFTPEQLAYMEAHRDDSRVAEIHWVYSVPIAASIISTALRLWAKRAGRNGITLDDYLIVFATICLIGECASGLGYGPPHGMGRHVIAVDPEDLKMVRLGDYVFSHFYDFALVFVKLGILTFYYRVFVVPLFRKCVLAVIAFVIAWGIGITVTLALVCQPIQAFWDSNVKGKCLHLVEFTYFTNISNLITDLIIFVMPWPVIWHLQLQRKKKLLLGLIFSAGLATCVVSAIRLTVVFGHGDPDFTWYYVPLGAYSAFEPLGGILCTNLPIIWHMWRKRRPLLPGSSIFKSHPSSTATPGSGESRRSRIARSLGLSAYDHSGTDSQARTILGNEDGTASAAFGTEIMKENTSVTATPRSPQYWTRVERRPGEAGGSSSEDARGAGEEAGEGPPKPLASGKAVGAPRSGQGVKKTVWEVRRK</sequence>
<feature type="transmembrane region" description="Helical" evidence="7">
    <location>
        <begin position="104"/>
        <end position="125"/>
    </location>
</feature>
<accession>A0A6A6J6T6</accession>
<name>A0A6A6J6T6_WESOR</name>
<evidence type="ECO:0000256" key="5">
    <source>
        <dbReference type="ARBA" id="ARBA00038359"/>
    </source>
</evidence>
<evidence type="ECO:0000313" key="9">
    <source>
        <dbReference type="EMBL" id="KAF2271924.1"/>
    </source>
</evidence>
<dbReference type="PANTHER" id="PTHR33048:SF8">
    <property type="entry name" value="INTEGRAL MEMBRANE PROTEIN-RELATED"/>
    <property type="match status" value="1"/>
</dbReference>
<keyword evidence="2 7" id="KW-0812">Transmembrane</keyword>
<evidence type="ECO:0000259" key="8">
    <source>
        <dbReference type="Pfam" id="PF20684"/>
    </source>
</evidence>
<evidence type="ECO:0000256" key="3">
    <source>
        <dbReference type="ARBA" id="ARBA00022989"/>
    </source>
</evidence>
<feature type="transmembrane region" description="Helical" evidence="7">
    <location>
        <begin position="57"/>
        <end position="77"/>
    </location>
</feature>
<feature type="transmembrane region" description="Helical" evidence="7">
    <location>
        <begin position="215"/>
        <end position="236"/>
    </location>
</feature>
<feature type="compositionally biased region" description="Polar residues" evidence="6">
    <location>
        <begin position="288"/>
        <end position="301"/>
    </location>
</feature>
<feature type="transmembrane region" description="Helical" evidence="7">
    <location>
        <begin position="186"/>
        <end position="203"/>
    </location>
</feature>
<dbReference type="AlphaFoldDB" id="A0A6A6J6T6"/>
<evidence type="ECO:0000256" key="1">
    <source>
        <dbReference type="ARBA" id="ARBA00004141"/>
    </source>
</evidence>
<evidence type="ECO:0000256" key="6">
    <source>
        <dbReference type="SAM" id="MobiDB-lite"/>
    </source>
</evidence>
<dbReference type="InterPro" id="IPR049326">
    <property type="entry name" value="Rhodopsin_dom_fungi"/>
</dbReference>
<comment type="similarity">
    <text evidence="5">Belongs to the SAT4 family.</text>
</comment>
<keyword evidence="10" id="KW-1185">Reference proteome</keyword>
<keyword evidence="3 7" id="KW-1133">Transmembrane helix</keyword>
<dbReference type="InterPro" id="IPR052337">
    <property type="entry name" value="SAT4-like"/>
</dbReference>
<keyword evidence="4 7" id="KW-0472">Membrane</keyword>
<feature type="region of interest" description="Disordered" evidence="6">
    <location>
        <begin position="344"/>
        <end position="421"/>
    </location>
</feature>
<protein>
    <recommendedName>
        <fullName evidence="8">Rhodopsin domain-containing protein</fullName>
    </recommendedName>
</protein>
<feature type="compositionally biased region" description="Polar residues" evidence="6">
    <location>
        <begin position="349"/>
        <end position="362"/>
    </location>
</feature>
<comment type="subcellular location">
    <subcellularLocation>
        <location evidence="1">Membrane</location>
        <topology evidence="1">Multi-pass membrane protein</topology>
    </subcellularLocation>
</comment>
<evidence type="ECO:0000256" key="7">
    <source>
        <dbReference type="SAM" id="Phobius"/>
    </source>
</evidence>